<feature type="region of interest" description="Disordered" evidence="1">
    <location>
        <begin position="129"/>
        <end position="152"/>
    </location>
</feature>
<reference evidence="2 3" key="1">
    <citation type="submission" date="2018-02" db="EMBL/GenBank/DDBJ databases">
        <title>Complete genome sequence of Streptomyces dengpaensis, the producer of angucyclines.</title>
        <authorList>
            <person name="Yumei L."/>
        </authorList>
    </citation>
    <scope>NUCLEOTIDE SEQUENCE [LARGE SCALE GENOMIC DNA]</scope>
    <source>
        <strain evidence="2 3">XZHG99</strain>
    </source>
</reference>
<dbReference type="Pfam" id="PF04134">
    <property type="entry name" value="DCC1-like"/>
    <property type="match status" value="1"/>
</dbReference>
<evidence type="ECO:0000313" key="2">
    <source>
        <dbReference type="EMBL" id="AVH56932.1"/>
    </source>
</evidence>
<gene>
    <name evidence="2" type="ORF">C4B68_15340</name>
</gene>
<dbReference type="InterPro" id="IPR007263">
    <property type="entry name" value="DCC1-like"/>
</dbReference>
<dbReference type="Proteomes" id="UP000238413">
    <property type="component" value="Chromosome"/>
</dbReference>
<organism evidence="2 3">
    <name type="scientific">Streptomyces dengpaensis</name>
    <dbReference type="NCBI Taxonomy" id="2049881"/>
    <lineage>
        <taxon>Bacteria</taxon>
        <taxon>Bacillati</taxon>
        <taxon>Actinomycetota</taxon>
        <taxon>Actinomycetes</taxon>
        <taxon>Kitasatosporales</taxon>
        <taxon>Streptomycetaceae</taxon>
        <taxon>Streptomyces</taxon>
    </lineage>
</organism>
<protein>
    <submittedName>
        <fullName evidence="2">DUF393 domain-containing protein</fullName>
    </submittedName>
</protein>
<evidence type="ECO:0000256" key="1">
    <source>
        <dbReference type="SAM" id="MobiDB-lite"/>
    </source>
</evidence>
<accession>A0ABM6SQY1</accession>
<proteinExistence type="predicted"/>
<name>A0ABM6SQY1_9ACTN</name>
<keyword evidence="3" id="KW-1185">Reference proteome</keyword>
<evidence type="ECO:0000313" key="3">
    <source>
        <dbReference type="Proteomes" id="UP000238413"/>
    </source>
</evidence>
<sequence length="193" mass="20855">MTTVAGSSATRDRGAARVPVLGLTVLYDARCSLCTFLRDWLGKQAQLVPLRFVPAGSDEARRRFPELDHEATLGEITVVGDGGQVYTGAVAWVVTLWALREYRPLAHRLSTPAGARLAKGATLAAAKWREGHTPGQREANTRGRGEAGARQQWKAQRRWGGGAYYSGDGWSYDPSTGWTYTAPGCDSGACTTR</sequence>
<dbReference type="EMBL" id="CP026652">
    <property type="protein sequence ID" value="AVH56932.1"/>
    <property type="molecule type" value="Genomic_DNA"/>
</dbReference>